<keyword evidence="2" id="KW-1185">Reference proteome</keyword>
<protein>
    <submittedName>
        <fullName evidence="1">Uncharacterized protein</fullName>
    </submittedName>
</protein>
<dbReference type="EMBL" id="KN828050">
    <property type="protein sequence ID" value="KIK75527.1"/>
    <property type="molecule type" value="Genomic_DNA"/>
</dbReference>
<proteinExistence type="predicted"/>
<dbReference type="Proteomes" id="UP000054538">
    <property type="component" value="Unassembled WGS sequence"/>
</dbReference>
<organism evidence="1 2">
    <name type="scientific">Paxillus rubicundulus Ve08.2h10</name>
    <dbReference type="NCBI Taxonomy" id="930991"/>
    <lineage>
        <taxon>Eukaryota</taxon>
        <taxon>Fungi</taxon>
        <taxon>Dikarya</taxon>
        <taxon>Basidiomycota</taxon>
        <taxon>Agaricomycotina</taxon>
        <taxon>Agaricomycetes</taxon>
        <taxon>Agaricomycetidae</taxon>
        <taxon>Boletales</taxon>
        <taxon>Paxilineae</taxon>
        <taxon>Paxillaceae</taxon>
        <taxon>Paxillus</taxon>
    </lineage>
</organism>
<evidence type="ECO:0000313" key="2">
    <source>
        <dbReference type="Proteomes" id="UP000054538"/>
    </source>
</evidence>
<reference evidence="1 2" key="1">
    <citation type="submission" date="2014-04" db="EMBL/GenBank/DDBJ databases">
        <authorList>
            <consortium name="DOE Joint Genome Institute"/>
            <person name="Kuo A."/>
            <person name="Kohler A."/>
            <person name="Jargeat P."/>
            <person name="Nagy L.G."/>
            <person name="Floudas D."/>
            <person name="Copeland A."/>
            <person name="Barry K.W."/>
            <person name="Cichocki N."/>
            <person name="Veneault-Fourrey C."/>
            <person name="LaButti K."/>
            <person name="Lindquist E.A."/>
            <person name="Lipzen A."/>
            <person name="Lundell T."/>
            <person name="Morin E."/>
            <person name="Murat C."/>
            <person name="Sun H."/>
            <person name="Tunlid A."/>
            <person name="Henrissat B."/>
            <person name="Grigoriev I.V."/>
            <person name="Hibbett D.S."/>
            <person name="Martin F."/>
            <person name="Nordberg H.P."/>
            <person name="Cantor M.N."/>
            <person name="Hua S.X."/>
        </authorList>
    </citation>
    <scope>NUCLEOTIDE SEQUENCE [LARGE SCALE GENOMIC DNA]</scope>
    <source>
        <strain evidence="1 2">Ve08.2h10</strain>
    </source>
</reference>
<dbReference type="AlphaFoldDB" id="A0A0D0BW24"/>
<dbReference type="OrthoDB" id="2675272at2759"/>
<dbReference type="InParanoid" id="A0A0D0BW24"/>
<accession>A0A0D0BW24</accession>
<dbReference type="HOGENOM" id="CLU_007337_4_0_1"/>
<evidence type="ECO:0000313" key="1">
    <source>
        <dbReference type="EMBL" id="KIK75527.1"/>
    </source>
</evidence>
<sequence length="364" mass="40714">MHYLHKRTQQILEELCQTGSIPVVDDVTMGWDYLGAVLDGDIKEHDIVLMVSLDGAQLYDSKESDCWMYVWATLNLLPDQHYHKLHVLPGGFMPGPNKPKNVNSLFFPGFHHLAALQHEGFLCGTCSPTPATFLTSTSFSQLLMAWVSFTGMGWWAIVVKMDAVSTVGELHNFNVFNLPEGSSSKYGNNLKKIVSVHNQTQWDKMKTETGLTKPPLILGLYPTHSLGVPLSITTDIMHLASNLSDLLLSLWCGTIDVAPNDNCTLWDWAALSDRNVWIAHGQDIENTGQHLPGSYDHKPHNIAKKSIPNTRLGSFNFTPSVSPLCFYAVSSLWSTGPITLQDVQALLCNWEYLFERMYYQLKGS</sequence>
<gene>
    <name evidence="1" type="ORF">PAXRUDRAFT_18925</name>
</gene>
<reference evidence="2" key="2">
    <citation type="submission" date="2015-01" db="EMBL/GenBank/DDBJ databases">
        <title>Evolutionary Origins and Diversification of the Mycorrhizal Mutualists.</title>
        <authorList>
            <consortium name="DOE Joint Genome Institute"/>
            <consortium name="Mycorrhizal Genomics Consortium"/>
            <person name="Kohler A."/>
            <person name="Kuo A."/>
            <person name="Nagy L.G."/>
            <person name="Floudas D."/>
            <person name="Copeland A."/>
            <person name="Barry K.W."/>
            <person name="Cichocki N."/>
            <person name="Veneault-Fourrey C."/>
            <person name="LaButti K."/>
            <person name="Lindquist E.A."/>
            <person name="Lipzen A."/>
            <person name="Lundell T."/>
            <person name="Morin E."/>
            <person name="Murat C."/>
            <person name="Riley R."/>
            <person name="Ohm R."/>
            <person name="Sun H."/>
            <person name="Tunlid A."/>
            <person name="Henrissat B."/>
            <person name="Grigoriev I.V."/>
            <person name="Hibbett D.S."/>
            <person name="Martin F."/>
        </authorList>
    </citation>
    <scope>NUCLEOTIDE SEQUENCE [LARGE SCALE GENOMIC DNA]</scope>
    <source>
        <strain evidence="2">Ve08.2h10</strain>
    </source>
</reference>
<name>A0A0D0BW24_9AGAM</name>